<accession>A0ABM1KPJ1</accession>
<keyword evidence="5" id="KW-0498">Mitosis</keyword>
<keyword evidence="5" id="KW-0131">Cell cycle</keyword>
<keyword evidence="6" id="KW-0159">Chromosome partition</keyword>
<gene>
    <name evidence="10" type="primary">LOC107117947</name>
</gene>
<dbReference type="SMART" id="SM00238">
    <property type="entry name" value="BIR"/>
    <property type="match status" value="1"/>
</dbReference>
<keyword evidence="4" id="KW-0479">Metal-binding</keyword>
<dbReference type="PANTHER" id="PTHR46771:SF2">
    <property type="entry name" value="BACULOVIRAL IAP REPEAT-CONTAINING PROTEIN 5.1"/>
    <property type="match status" value="1"/>
</dbReference>
<keyword evidence="8" id="KW-0137">Centromere</keyword>
<comment type="subcellular location">
    <subcellularLocation>
        <location evidence="2">Chromosome</location>
        <location evidence="2">Centromere</location>
    </subcellularLocation>
    <subcellularLocation>
        <location evidence="1">Cytoplasm</location>
        <location evidence="1">Cytoskeleton</location>
        <location evidence="1">Spindle</location>
    </subcellularLocation>
</comment>
<dbReference type="PANTHER" id="PTHR46771">
    <property type="entry name" value="DETERIN"/>
    <property type="match status" value="1"/>
</dbReference>
<evidence type="ECO:0000256" key="6">
    <source>
        <dbReference type="ARBA" id="ARBA00022829"/>
    </source>
</evidence>
<evidence type="ECO:0000256" key="7">
    <source>
        <dbReference type="ARBA" id="ARBA00022833"/>
    </source>
</evidence>
<comment type="similarity">
    <text evidence="3">Belongs to the IAP family.</text>
</comment>
<keyword evidence="7" id="KW-0862">Zinc</keyword>
<dbReference type="GeneID" id="107117947"/>
<dbReference type="Pfam" id="PF00653">
    <property type="entry name" value="BIR"/>
    <property type="match status" value="1"/>
</dbReference>
<keyword evidence="9" id="KW-1185">Reference proteome</keyword>
<dbReference type="InterPro" id="IPR001370">
    <property type="entry name" value="BIR_rpt"/>
</dbReference>
<dbReference type="SUPFAM" id="SSF57924">
    <property type="entry name" value="Inhibitor of apoptosis (IAP) repeat"/>
    <property type="match status" value="1"/>
</dbReference>
<reference evidence="10" key="1">
    <citation type="submission" date="2025-08" db="UniProtKB">
        <authorList>
            <consortium name="RefSeq"/>
        </authorList>
    </citation>
    <scope>IDENTIFICATION</scope>
</reference>
<evidence type="ECO:0000256" key="5">
    <source>
        <dbReference type="ARBA" id="ARBA00022776"/>
    </source>
</evidence>
<dbReference type="Gene3D" id="1.10.1170.10">
    <property type="entry name" value="Inhibitor Of Apoptosis Protein (2mihbC-IAP-1), Chain A"/>
    <property type="match status" value="1"/>
</dbReference>
<evidence type="ECO:0000256" key="8">
    <source>
        <dbReference type="ARBA" id="ARBA00023328"/>
    </source>
</evidence>
<keyword evidence="5" id="KW-0132">Cell division</keyword>
<dbReference type="CDD" id="cd00022">
    <property type="entry name" value="BIR"/>
    <property type="match status" value="1"/>
</dbReference>
<dbReference type="PROSITE" id="PS50143">
    <property type="entry name" value="BIR_REPEAT_2"/>
    <property type="match status" value="1"/>
</dbReference>
<dbReference type="RefSeq" id="XP_015275628.1">
    <property type="nucleotide sequence ID" value="XM_015420142.1"/>
</dbReference>
<evidence type="ECO:0000256" key="1">
    <source>
        <dbReference type="ARBA" id="ARBA00004186"/>
    </source>
</evidence>
<evidence type="ECO:0000256" key="4">
    <source>
        <dbReference type="ARBA" id="ARBA00022723"/>
    </source>
</evidence>
<dbReference type="Proteomes" id="UP000694871">
    <property type="component" value="Unplaced"/>
</dbReference>
<evidence type="ECO:0000313" key="9">
    <source>
        <dbReference type="Proteomes" id="UP000694871"/>
    </source>
</evidence>
<dbReference type="InterPro" id="IPR051190">
    <property type="entry name" value="Baculoviral_IAP"/>
</dbReference>
<evidence type="ECO:0000256" key="3">
    <source>
        <dbReference type="ARBA" id="ARBA00006672"/>
    </source>
</evidence>
<proteinExistence type="inferred from homology"/>
<name>A0ABM1KPJ1_GEKJA</name>
<evidence type="ECO:0000313" key="10">
    <source>
        <dbReference type="RefSeq" id="XP_015275628.1"/>
    </source>
</evidence>
<organism evidence="9 10">
    <name type="scientific">Gekko japonicus</name>
    <name type="common">Schlegel's Japanese gecko</name>
    <dbReference type="NCBI Taxonomy" id="146911"/>
    <lineage>
        <taxon>Eukaryota</taxon>
        <taxon>Metazoa</taxon>
        <taxon>Chordata</taxon>
        <taxon>Craniata</taxon>
        <taxon>Vertebrata</taxon>
        <taxon>Euteleostomi</taxon>
        <taxon>Lepidosauria</taxon>
        <taxon>Squamata</taxon>
        <taxon>Bifurcata</taxon>
        <taxon>Gekkota</taxon>
        <taxon>Gekkonidae</taxon>
        <taxon>Gekkoninae</taxon>
        <taxon>Gekko</taxon>
    </lineage>
</organism>
<sequence length="171" mass="19903">MELFLREIISASESMSGFKEMYSYENRLKTFAEWPLKENCKCTPENMAKAGFIHCPNASEPDAAKSKTLDVAKCFFCLTELEGWEPDHDPWLEHSKRSQDTCGFLTLSKDVDDLTLEEYYQLEKERVKIFLYKAARSVISSFEKEVAATRKRLVDHFVKKYQYTPESEKPS</sequence>
<protein>
    <submittedName>
        <fullName evidence="10">Baculoviral IAP repeat-containing protein 5.1-like</fullName>
    </submittedName>
</protein>
<evidence type="ECO:0000256" key="2">
    <source>
        <dbReference type="ARBA" id="ARBA00004584"/>
    </source>
</evidence>